<feature type="coiled-coil region" evidence="2">
    <location>
        <begin position="179"/>
        <end position="241"/>
    </location>
</feature>
<dbReference type="PANTHER" id="PTHR21666">
    <property type="entry name" value="PEPTIDASE-RELATED"/>
    <property type="match status" value="1"/>
</dbReference>
<dbReference type="Gene3D" id="2.70.70.10">
    <property type="entry name" value="Glucose Permease (Domain IIA)"/>
    <property type="match status" value="1"/>
</dbReference>
<reference evidence="4" key="1">
    <citation type="submission" date="2022-05" db="EMBL/GenBank/DDBJ databases">
        <authorList>
            <person name="Sun X."/>
        </authorList>
    </citation>
    <scope>NUCLEOTIDE SEQUENCE</scope>
    <source>
        <strain evidence="4">Ai-910</strain>
    </source>
</reference>
<evidence type="ECO:0000313" key="4">
    <source>
        <dbReference type="EMBL" id="URW79816.1"/>
    </source>
</evidence>
<accession>A0A9J6ZRE8</accession>
<dbReference type="Proteomes" id="UP001056426">
    <property type="component" value="Chromosome"/>
</dbReference>
<keyword evidence="2" id="KW-0175">Coiled coil</keyword>
<dbReference type="EMBL" id="CP098400">
    <property type="protein sequence ID" value="URW79816.1"/>
    <property type="molecule type" value="Genomic_DNA"/>
</dbReference>
<protein>
    <submittedName>
        <fullName evidence="4">Peptidoglycan DD-metalloendopeptidase family protein</fullName>
    </submittedName>
</protein>
<dbReference type="InterPro" id="IPR016047">
    <property type="entry name" value="M23ase_b-sheet_dom"/>
</dbReference>
<dbReference type="InterPro" id="IPR050570">
    <property type="entry name" value="Cell_wall_metabolism_enzyme"/>
</dbReference>
<keyword evidence="1" id="KW-0732">Signal</keyword>
<dbReference type="Gene3D" id="6.10.250.3150">
    <property type="match status" value="1"/>
</dbReference>
<dbReference type="KEGG" id="alkq:M9189_00395"/>
<dbReference type="InterPro" id="IPR011055">
    <property type="entry name" value="Dup_hybrid_motif"/>
</dbReference>
<dbReference type="PANTHER" id="PTHR21666:SF289">
    <property type="entry name" value="L-ALA--D-GLU ENDOPEPTIDASE"/>
    <property type="match status" value="1"/>
</dbReference>
<name>A0A9J6ZRE8_9BACT</name>
<evidence type="ECO:0000256" key="2">
    <source>
        <dbReference type="SAM" id="Coils"/>
    </source>
</evidence>
<dbReference type="RefSeq" id="WP_250723931.1">
    <property type="nucleotide sequence ID" value="NZ_CP098400.1"/>
</dbReference>
<dbReference type="SUPFAM" id="SSF51261">
    <property type="entry name" value="Duplicated hybrid motif"/>
    <property type="match status" value="1"/>
</dbReference>
<evidence type="ECO:0000313" key="5">
    <source>
        <dbReference type="Proteomes" id="UP001056426"/>
    </source>
</evidence>
<dbReference type="CDD" id="cd12797">
    <property type="entry name" value="M23_peptidase"/>
    <property type="match status" value="1"/>
</dbReference>
<gene>
    <name evidence="4" type="ORF">M9189_00395</name>
</gene>
<dbReference type="AlphaFoldDB" id="A0A9J6ZRE8"/>
<feature type="domain" description="M23ase beta-sheet core" evidence="3">
    <location>
        <begin position="286"/>
        <end position="378"/>
    </location>
</feature>
<keyword evidence="5" id="KW-1185">Reference proteome</keyword>
<dbReference type="Pfam" id="PF01551">
    <property type="entry name" value="Peptidase_M23"/>
    <property type="match status" value="1"/>
</dbReference>
<dbReference type="GO" id="GO:0004222">
    <property type="term" value="F:metalloendopeptidase activity"/>
    <property type="evidence" value="ECO:0007669"/>
    <property type="project" value="TreeGrafter"/>
</dbReference>
<reference evidence="4" key="2">
    <citation type="submission" date="2022-06" db="EMBL/GenBank/DDBJ databases">
        <title>Xiashengella guii gen. nov. sp. nov., a bacterium isolated form anaerobic digestion tank.</title>
        <authorList>
            <person name="Huang H."/>
        </authorList>
    </citation>
    <scope>NUCLEOTIDE SEQUENCE</scope>
    <source>
        <strain evidence="4">Ai-910</strain>
    </source>
</reference>
<organism evidence="4 5">
    <name type="scientific">Xiashengella succiniciproducens</name>
    <dbReference type="NCBI Taxonomy" id="2949635"/>
    <lineage>
        <taxon>Bacteria</taxon>
        <taxon>Pseudomonadati</taxon>
        <taxon>Bacteroidota</taxon>
        <taxon>Bacteroidia</taxon>
        <taxon>Marinilabiliales</taxon>
        <taxon>Marinilabiliaceae</taxon>
        <taxon>Xiashengella</taxon>
    </lineage>
</organism>
<evidence type="ECO:0000259" key="3">
    <source>
        <dbReference type="Pfam" id="PF01551"/>
    </source>
</evidence>
<sequence length="384" mass="44435">MLGRPYKFLTVVFVLCLGFGISSAQSVDNLRKEKDVLLREIEQSKELLKRKRSSRESTLQQLQLVERELTIKEDIVREFQNQIKDLDRTIDHNQSAINDLEGEIDVLKAEYAKLLQDTYLRSSSLNELAFFLGSVDFSEAYRRYRVLKEYADYRRRQVLLLKERQNQMIALHNDIKFQKESKESALKAIEDELRSLEATKKEKAKLVNYLKSEESWLLKQINEKEAQAKNLEQKILDFIKVSSVSTQGTDFSSFQGKLIWPVRKGTIINRFGEHEHPVLKNVTIKNNGIDIQSAEDDGVFCVHNGEVSRVVAIPGFNTTVLIRHGMYLTVYANLIEVEVKQGQKIDAGAKIGRIFRDDISKSMVLHFEIWNENQKVDPAIWLQK</sequence>
<evidence type="ECO:0000256" key="1">
    <source>
        <dbReference type="ARBA" id="ARBA00022729"/>
    </source>
</evidence>
<proteinExistence type="predicted"/>
<feature type="coiled-coil region" evidence="2">
    <location>
        <begin position="27"/>
        <end position="117"/>
    </location>
</feature>